<sequence>MNQSGRYNAAELTEYTGGGVRRQKYFVWYETRKNKTISALALSLSLDLRATFKIDAIRDNMDAALGDAQAQAQRVCMVDIAKKVALLHQANGEFAEWHNGSLLLSISVEAFRDLAREHGDWINNHDRKTLVLAEELQRPHAAEHQHD</sequence>
<comment type="caution">
    <text evidence="1">The sequence shown here is derived from an EMBL/GenBank/DDBJ whole genome shotgun (WGS) entry which is preliminary data.</text>
</comment>
<dbReference type="AlphaFoldDB" id="A0A8T1E228"/>
<reference evidence="1" key="1">
    <citation type="submission" date="2018-10" db="EMBL/GenBank/DDBJ databases">
        <title>Effector identification in a new, highly contiguous assembly of the strawberry crown rot pathogen Phytophthora cactorum.</title>
        <authorList>
            <person name="Armitage A.D."/>
            <person name="Nellist C.F."/>
            <person name="Bates H."/>
            <person name="Vickerstaff R.J."/>
            <person name="Harrison R.J."/>
        </authorList>
    </citation>
    <scope>NUCLEOTIDE SEQUENCE</scope>
    <source>
        <strain evidence="1">4040</strain>
    </source>
</reference>
<protein>
    <submittedName>
        <fullName evidence="1">Uncharacterized protein</fullName>
    </submittedName>
</protein>
<name>A0A8T1E228_9STRA</name>
<dbReference type="Proteomes" id="UP000736787">
    <property type="component" value="Unassembled WGS sequence"/>
</dbReference>
<dbReference type="VEuPathDB" id="FungiDB:PC110_g22919"/>
<gene>
    <name evidence="1" type="ORF">PC117_g8231</name>
</gene>
<evidence type="ECO:0000313" key="2">
    <source>
        <dbReference type="Proteomes" id="UP000736787"/>
    </source>
</evidence>
<organism evidence="1 2">
    <name type="scientific">Phytophthora cactorum</name>
    <dbReference type="NCBI Taxonomy" id="29920"/>
    <lineage>
        <taxon>Eukaryota</taxon>
        <taxon>Sar</taxon>
        <taxon>Stramenopiles</taxon>
        <taxon>Oomycota</taxon>
        <taxon>Peronosporomycetes</taxon>
        <taxon>Peronosporales</taxon>
        <taxon>Peronosporaceae</taxon>
        <taxon>Phytophthora</taxon>
    </lineage>
</organism>
<proteinExistence type="predicted"/>
<accession>A0A8T1E228</accession>
<dbReference type="EMBL" id="RCMK01000175">
    <property type="protein sequence ID" value="KAG2945748.1"/>
    <property type="molecule type" value="Genomic_DNA"/>
</dbReference>
<evidence type="ECO:0000313" key="1">
    <source>
        <dbReference type="EMBL" id="KAG2945748.1"/>
    </source>
</evidence>